<proteinExistence type="predicted"/>
<reference evidence="1 4" key="2">
    <citation type="submission" date="2018-03" db="EMBL/GenBank/DDBJ databases">
        <title>Genomic Encyclopedia of Archaeal and Bacterial Type Strains, Phase II (KMG-II): from individual species to whole genera.</title>
        <authorList>
            <person name="Goeker M."/>
        </authorList>
    </citation>
    <scope>NUCLEOTIDE SEQUENCE [LARGE SCALE GENOMIC DNA]</scope>
    <source>
        <strain evidence="1 4">DSM 29956</strain>
    </source>
</reference>
<evidence type="ECO:0000313" key="2">
    <source>
        <dbReference type="EMBL" id="SLN23542.1"/>
    </source>
</evidence>
<dbReference type="Gene3D" id="3.40.1530.20">
    <property type="entry name" value="Protein of unknown function (DUF1491)"/>
    <property type="match status" value="1"/>
</dbReference>
<gene>
    <name evidence="1" type="ORF">CLV79_101378</name>
    <name evidence="2" type="ORF">LOS8367_00709</name>
</gene>
<dbReference type="AlphaFoldDB" id="A0A1X6YKJ7"/>
<dbReference type="EMBL" id="FWFY01000002">
    <property type="protein sequence ID" value="SLN23542.1"/>
    <property type="molecule type" value="Genomic_DNA"/>
</dbReference>
<dbReference type="OrthoDB" id="9809136at2"/>
<accession>A0A1X6YKJ7</accession>
<evidence type="ECO:0000313" key="1">
    <source>
        <dbReference type="EMBL" id="PSK88538.1"/>
    </source>
</evidence>
<dbReference type="EMBL" id="PYGB01000001">
    <property type="protein sequence ID" value="PSK88538.1"/>
    <property type="molecule type" value="Genomic_DNA"/>
</dbReference>
<evidence type="ECO:0000313" key="4">
    <source>
        <dbReference type="Proteomes" id="UP000240624"/>
    </source>
</evidence>
<reference evidence="2 3" key="1">
    <citation type="submission" date="2017-03" db="EMBL/GenBank/DDBJ databases">
        <authorList>
            <person name="Afonso C.L."/>
            <person name="Miller P.J."/>
            <person name="Scott M.A."/>
            <person name="Spackman E."/>
            <person name="Goraichik I."/>
            <person name="Dimitrov K.M."/>
            <person name="Suarez D.L."/>
            <person name="Swayne D.E."/>
        </authorList>
    </citation>
    <scope>NUCLEOTIDE SEQUENCE [LARGE SCALE GENOMIC DNA]</scope>
    <source>
        <strain evidence="2 3">CECT 8367</strain>
    </source>
</reference>
<keyword evidence="4" id="KW-1185">Reference proteome</keyword>
<evidence type="ECO:0000313" key="3">
    <source>
        <dbReference type="Proteomes" id="UP000193495"/>
    </source>
</evidence>
<evidence type="ECO:0008006" key="5">
    <source>
        <dbReference type="Google" id="ProtNLM"/>
    </source>
</evidence>
<sequence length="112" mass="12306">MAEPRLASGIWVSAYLARLRLHDIPAFVTAKGDETAGAVLIKSNTLDGQARLHQRSLDLMTGARAWITLAEGPEPEVDASIEKQKRFDPDLWVIEVEDRAGRTLLDEPGLAD</sequence>
<dbReference type="RefSeq" id="WP_085895073.1">
    <property type="nucleotide sequence ID" value="NZ_FWFY01000002.1"/>
</dbReference>
<name>A0A1X6YKJ7_9RHOB</name>
<protein>
    <recommendedName>
        <fullName evidence="5">GTP-binding protein Era</fullName>
    </recommendedName>
</protein>
<organism evidence="2 3">
    <name type="scientific">Limimaricola soesokkakensis</name>
    <dbReference type="NCBI Taxonomy" id="1343159"/>
    <lineage>
        <taxon>Bacteria</taxon>
        <taxon>Pseudomonadati</taxon>
        <taxon>Pseudomonadota</taxon>
        <taxon>Alphaproteobacteria</taxon>
        <taxon>Rhodobacterales</taxon>
        <taxon>Paracoccaceae</taxon>
        <taxon>Limimaricola</taxon>
    </lineage>
</organism>
<dbReference type="Pfam" id="PF07372">
    <property type="entry name" value="DUF1491"/>
    <property type="match status" value="1"/>
</dbReference>
<dbReference type="InterPro" id="IPR009964">
    <property type="entry name" value="DUF1491"/>
</dbReference>
<dbReference type="Proteomes" id="UP000240624">
    <property type="component" value="Unassembled WGS sequence"/>
</dbReference>
<dbReference type="Proteomes" id="UP000193495">
    <property type="component" value="Unassembled WGS sequence"/>
</dbReference>